<proteinExistence type="predicted"/>
<dbReference type="AlphaFoldDB" id="A0A3R6EH93"/>
<evidence type="ECO:0000313" key="2">
    <source>
        <dbReference type="EMBL" id="RHH85348.1"/>
    </source>
</evidence>
<name>A0A3R6EH93_9BACT</name>
<reference evidence="3 4" key="1">
    <citation type="submission" date="2018-08" db="EMBL/GenBank/DDBJ databases">
        <title>A genome reference for cultivated species of the human gut microbiota.</title>
        <authorList>
            <person name="Zou Y."/>
            <person name="Xue W."/>
            <person name="Luo G."/>
        </authorList>
    </citation>
    <scope>NUCLEOTIDE SEQUENCE [LARGE SCALE GENOMIC DNA]</scope>
    <source>
        <strain evidence="2 3">AM16-54</strain>
        <strain evidence="1 4">AM42-23AC</strain>
    </source>
</reference>
<evidence type="ECO:0000313" key="4">
    <source>
        <dbReference type="Proteomes" id="UP000284990"/>
    </source>
</evidence>
<dbReference type="EMBL" id="QRKB01000001">
    <property type="protein sequence ID" value="RHH85348.1"/>
    <property type="molecule type" value="Genomic_DNA"/>
</dbReference>
<dbReference type="EMBL" id="QSFW01000013">
    <property type="protein sequence ID" value="RHA86947.1"/>
    <property type="molecule type" value="Genomic_DNA"/>
</dbReference>
<organism evidence="2 3">
    <name type="scientific">Segatella copri</name>
    <dbReference type="NCBI Taxonomy" id="165179"/>
    <lineage>
        <taxon>Bacteria</taxon>
        <taxon>Pseudomonadati</taxon>
        <taxon>Bacteroidota</taxon>
        <taxon>Bacteroidia</taxon>
        <taxon>Bacteroidales</taxon>
        <taxon>Prevotellaceae</taxon>
        <taxon>Segatella</taxon>
    </lineage>
</organism>
<dbReference type="Proteomes" id="UP000284990">
    <property type="component" value="Unassembled WGS sequence"/>
</dbReference>
<dbReference type="Proteomes" id="UP000284548">
    <property type="component" value="Unassembled WGS sequence"/>
</dbReference>
<accession>A0A3R6EH93</accession>
<protein>
    <submittedName>
        <fullName evidence="2">Uncharacterized protein</fullName>
    </submittedName>
</protein>
<gene>
    <name evidence="2" type="ORF">DW192_01050</name>
    <name evidence="1" type="ORF">DW916_07110</name>
</gene>
<sequence>MFNRILAKNNFKYEDEETAKEEITKMLSDTDLTVVESRCKAIEMVNPDKSLEVQKSIIAEGYLFLKNEYAISMQLIQYNAYGTMKFAYVVKSITI</sequence>
<evidence type="ECO:0000313" key="1">
    <source>
        <dbReference type="EMBL" id="RHA86947.1"/>
    </source>
</evidence>
<comment type="caution">
    <text evidence="2">The sequence shown here is derived from an EMBL/GenBank/DDBJ whole genome shotgun (WGS) entry which is preliminary data.</text>
</comment>
<evidence type="ECO:0000313" key="3">
    <source>
        <dbReference type="Proteomes" id="UP000284548"/>
    </source>
</evidence>